<comment type="caution">
    <text evidence="10">The sequence shown here is derived from an EMBL/GenBank/DDBJ whole genome shotgun (WGS) entry which is preliminary data.</text>
</comment>
<evidence type="ECO:0000256" key="3">
    <source>
        <dbReference type="ARBA" id="ARBA00022692"/>
    </source>
</evidence>
<dbReference type="Proteomes" id="UP000547976">
    <property type="component" value="Unassembled WGS sequence"/>
</dbReference>
<evidence type="ECO:0000259" key="9">
    <source>
        <dbReference type="Pfam" id="PF00324"/>
    </source>
</evidence>
<evidence type="ECO:0000256" key="6">
    <source>
        <dbReference type="ARBA" id="ARBA00023136"/>
    </source>
</evidence>
<feature type="transmembrane region" description="Helical" evidence="8">
    <location>
        <begin position="512"/>
        <end position="531"/>
    </location>
</feature>
<dbReference type="PROSITE" id="PS00218">
    <property type="entry name" value="AMINO_ACID_PERMEASE_1"/>
    <property type="match status" value="1"/>
</dbReference>
<feature type="region of interest" description="Disordered" evidence="7">
    <location>
        <begin position="772"/>
        <end position="879"/>
    </location>
</feature>
<feature type="transmembrane region" description="Helical" evidence="8">
    <location>
        <begin position="300"/>
        <end position="319"/>
    </location>
</feature>
<dbReference type="Gene3D" id="1.20.1740.10">
    <property type="entry name" value="Amino acid/polyamine transporter I"/>
    <property type="match status" value="1"/>
</dbReference>
<evidence type="ECO:0000256" key="1">
    <source>
        <dbReference type="ARBA" id="ARBA00004141"/>
    </source>
</evidence>
<feature type="transmembrane region" description="Helical" evidence="8">
    <location>
        <begin position="258"/>
        <end position="279"/>
    </location>
</feature>
<evidence type="ECO:0000256" key="5">
    <source>
        <dbReference type="ARBA" id="ARBA00022989"/>
    </source>
</evidence>
<feature type="transmembrane region" description="Helical" evidence="8">
    <location>
        <begin position="216"/>
        <end position="238"/>
    </location>
</feature>
<dbReference type="FunFam" id="1.20.1740.10:FF:000017">
    <property type="entry name" value="Amino acid permease"/>
    <property type="match status" value="1"/>
</dbReference>
<comment type="subcellular location">
    <subcellularLocation>
        <location evidence="1">Membrane</location>
        <topology evidence="1">Multi-pass membrane protein</topology>
    </subcellularLocation>
</comment>
<feature type="transmembrane region" description="Helical" evidence="8">
    <location>
        <begin position="183"/>
        <end position="204"/>
    </location>
</feature>
<dbReference type="InterPro" id="IPR004840">
    <property type="entry name" value="Amino_acid_permease_CS"/>
</dbReference>
<reference evidence="10 11" key="1">
    <citation type="submission" date="2020-05" db="EMBL/GenBank/DDBJ databases">
        <title>Identification and distribution of gene clusters putatively required for synthesis of sphingolipid metabolism inhibitors in phylogenetically diverse species of the filamentous fungus Fusarium.</title>
        <authorList>
            <person name="Kim H.-S."/>
            <person name="Busman M."/>
            <person name="Brown D.W."/>
            <person name="Divon H."/>
            <person name="Uhlig S."/>
            <person name="Proctor R.H."/>
        </authorList>
    </citation>
    <scope>NUCLEOTIDE SEQUENCE [LARGE SCALE GENOMIC DNA]</scope>
    <source>
        <strain evidence="10 11">NRRL 66333</strain>
    </source>
</reference>
<keyword evidence="11" id="KW-1185">Reference proteome</keyword>
<evidence type="ECO:0000256" key="2">
    <source>
        <dbReference type="ARBA" id="ARBA00022448"/>
    </source>
</evidence>
<dbReference type="EMBL" id="JAAOAV010000123">
    <property type="protein sequence ID" value="KAF5596766.1"/>
    <property type="molecule type" value="Genomic_DNA"/>
</dbReference>
<feature type="domain" description="Amino acid permease/ SLC12A" evidence="9">
    <location>
        <begin position="73"/>
        <end position="535"/>
    </location>
</feature>
<dbReference type="AlphaFoldDB" id="A0A8H5PI45"/>
<proteinExistence type="predicted"/>
<feature type="transmembrane region" description="Helical" evidence="8">
    <location>
        <begin position="471"/>
        <end position="500"/>
    </location>
</feature>
<dbReference type="GO" id="GO:0016020">
    <property type="term" value="C:membrane"/>
    <property type="evidence" value="ECO:0007669"/>
    <property type="project" value="UniProtKB-SubCell"/>
</dbReference>
<dbReference type="InterPro" id="IPR050524">
    <property type="entry name" value="APC_YAT"/>
</dbReference>
<feature type="transmembrane region" description="Helical" evidence="8">
    <location>
        <begin position="107"/>
        <end position="130"/>
    </location>
</feature>
<feature type="transmembrane region" description="Helical" evidence="8">
    <location>
        <begin position="76"/>
        <end position="95"/>
    </location>
</feature>
<organism evidence="10 11">
    <name type="scientific">Gibberella subglutinans</name>
    <name type="common">Fusarium subglutinans</name>
    <dbReference type="NCBI Taxonomy" id="42677"/>
    <lineage>
        <taxon>Eukaryota</taxon>
        <taxon>Fungi</taxon>
        <taxon>Dikarya</taxon>
        <taxon>Ascomycota</taxon>
        <taxon>Pezizomycotina</taxon>
        <taxon>Sordariomycetes</taxon>
        <taxon>Hypocreomycetidae</taxon>
        <taxon>Hypocreales</taxon>
        <taxon>Nectriaceae</taxon>
        <taxon>Fusarium</taxon>
        <taxon>Fusarium fujikuroi species complex</taxon>
    </lineage>
</organism>
<evidence type="ECO:0000256" key="8">
    <source>
        <dbReference type="SAM" id="Phobius"/>
    </source>
</evidence>
<keyword evidence="6 8" id="KW-0472">Membrane</keyword>
<feature type="compositionally biased region" description="Pro residues" evidence="7">
    <location>
        <begin position="788"/>
        <end position="805"/>
    </location>
</feature>
<dbReference type="PANTHER" id="PTHR43341">
    <property type="entry name" value="AMINO ACID PERMEASE"/>
    <property type="match status" value="1"/>
</dbReference>
<gene>
    <name evidence="10" type="ORF">FSUBG_8721</name>
</gene>
<sequence>MAVEKVVSDSPVIGEKSVMADENAPTKESFTATGEEYEQDDFMTRTGLNAKSFTRKHYGLGLVELDRKMKPRHLQMVAIGGSIGAGFFVGSGSALSKGGPATLFIDFFLVGVMVFNVVYAMGELAVMYPISGGFYTYAARFIDPSFGFAMAWNYTLQWAATLPLELTVCAITIGYWSPDISPGVWIAVFLAAITILNMFGTLGYAEEEFWAACFKLTSISIFMIIALVLVCGGGPSSGSYDTYQGFKLWHDPGAFKNGFKGFCSVFVTAAFSFAGSELVGLAAAESRNPTASVPAAIKQVFWRICLFYIVALLFVGLLISCNDPNLLSASSYSNSAASPFVLVGKYSGLKGLDHYMNAVILSSVLSLGIASVYGGSRTLLALAQQGFAPKIFTWVDRAGRPLPSVGFIIAFGCLAFLNLDAAGPVIFDWLLALSGLAMLVCWGSICLAHIRFRAAWKYNGHTLDEIPFKAIGGVWGSWLGLIFVVVILIAQFYVAIVAPVGESGMGTVEDFFMQYLGLPIVLAFWAGGYLWKRTRWISIEKIDIDTGRREHDWEAINAWRTELATFPWWKRLSYHNLAECRKKASMETDMSNAGPWSQADLPWDFLIDTFPFLTNQAYHALSVQLDFFRTMSTMNFPIPQDANGKKKLTAILDKASLVNDLVSSLTHSSELLIELKEMEYDEVINARRSEVSSMIDEASDNIQKVIAIQTKEVERGLGQQGSEVQEQQRRAEQERLFQRGISGVPHVQPAVLQQSHAPQQNILSEQIPGLHHASVSPAGRQGYNPVPLNNPVPVHPQAPTHPQPPTHIQAPGYGQLPTHPLPQPVPIQRQDSVYTETSTTSSDDSEIRRMLARELKKQKKKDRAAKRMAKMRRERDRGDFCKRCGRC</sequence>
<dbReference type="GeneID" id="59321875"/>
<feature type="transmembrane region" description="Helical" evidence="8">
    <location>
        <begin position="429"/>
        <end position="450"/>
    </location>
</feature>
<keyword evidence="3 8" id="KW-0812">Transmembrane</keyword>
<accession>A0A8H5PI45</accession>
<dbReference type="InterPro" id="IPR004841">
    <property type="entry name" value="AA-permease/SLC12A_dom"/>
</dbReference>
<evidence type="ECO:0000256" key="4">
    <source>
        <dbReference type="ARBA" id="ARBA00022970"/>
    </source>
</evidence>
<name>A0A8H5PI45_GIBSU</name>
<feature type="compositionally biased region" description="Basic and acidic residues" evidence="7">
    <location>
        <begin position="845"/>
        <end position="855"/>
    </location>
</feature>
<dbReference type="OrthoDB" id="3900342at2759"/>
<keyword evidence="5 8" id="KW-1133">Transmembrane helix</keyword>
<feature type="transmembrane region" description="Helical" evidence="8">
    <location>
        <begin position="151"/>
        <end position="177"/>
    </location>
</feature>
<evidence type="ECO:0000313" key="11">
    <source>
        <dbReference type="Proteomes" id="UP000547976"/>
    </source>
</evidence>
<keyword evidence="2" id="KW-0813">Transport</keyword>
<evidence type="ECO:0000256" key="7">
    <source>
        <dbReference type="SAM" id="MobiDB-lite"/>
    </source>
</evidence>
<dbReference type="GO" id="GO:0015171">
    <property type="term" value="F:amino acid transmembrane transporter activity"/>
    <property type="evidence" value="ECO:0007669"/>
    <property type="project" value="TreeGrafter"/>
</dbReference>
<keyword evidence="4" id="KW-0029">Amino-acid transport</keyword>
<dbReference type="PANTHER" id="PTHR43341:SF12">
    <property type="entry name" value="AMINO ACID TRANSPORTER (EUROFUNG)"/>
    <property type="match status" value="1"/>
</dbReference>
<evidence type="ECO:0000313" key="10">
    <source>
        <dbReference type="EMBL" id="KAF5596766.1"/>
    </source>
</evidence>
<dbReference type="RefSeq" id="XP_036535753.1">
    <property type="nucleotide sequence ID" value="XM_036687157.1"/>
</dbReference>
<protein>
    <submittedName>
        <fullName evidence="10">Amino-acid permease inda1</fullName>
    </submittedName>
</protein>
<dbReference type="Pfam" id="PF00324">
    <property type="entry name" value="AA_permease"/>
    <property type="match status" value="1"/>
</dbReference>
<feature type="compositionally biased region" description="Basic residues" evidence="7">
    <location>
        <begin position="856"/>
        <end position="870"/>
    </location>
</feature>
<feature type="transmembrane region" description="Helical" evidence="8">
    <location>
        <begin position="355"/>
        <end position="380"/>
    </location>
</feature>
<feature type="transmembrane region" description="Helical" evidence="8">
    <location>
        <begin position="401"/>
        <end position="417"/>
    </location>
</feature>